<reference evidence="1" key="1">
    <citation type="submission" date="2022-08" db="EMBL/GenBank/DDBJ databases">
        <authorList>
            <person name="Kallberg Y."/>
            <person name="Tangrot J."/>
            <person name="Rosling A."/>
        </authorList>
    </citation>
    <scope>NUCLEOTIDE SEQUENCE</scope>
    <source>
        <strain evidence="1">Wild A</strain>
    </source>
</reference>
<dbReference type="EMBL" id="CAMKVN010001983">
    <property type="protein sequence ID" value="CAI2179076.1"/>
    <property type="molecule type" value="Genomic_DNA"/>
</dbReference>
<comment type="caution">
    <text evidence="1">The sequence shown here is derived from an EMBL/GenBank/DDBJ whole genome shotgun (WGS) entry which is preliminary data.</text>
</comment>
<sequence>MRSLKSILVSVKIKALEERLDDIDNLLAKKSRNNKHKTADN</sequence>
<gene>
    <name evidence="1" type="ORF">FWILDA_LOCUS8906</name>
</gene>
<dbReference type="Proteomes" id="UP001153678">
    <property type="component" value="Unassembled WGS sequence"/>
</dbReference>
<evidence type="ECO:0000313" key="1">
    <source>
        <dbReference type="EMBL" id="CAI2179076.1"/>
    </source>
</evidence>
<protein>
    <submittedName>
        <fullName evidence="1">7687_t:CDS:1</fullName>
    </submittedName>
</protein>
<dbReference type="AlphaFoldDB" id="A0A9W4SSL6"/>
<accession>A0A9W4SSL6</accession>
<keyword evidence="2" id="KW-1185">Reference proteome</keyword>
<organism evidence="1 2">
    <name type="scientific">Funneliformis geosporum</name>
    <dbReference type="NCBI Taxonomy" id="1117311"/>
    <lineage>
        <taxon>Eukaryota</taxon>
        <taxon>Fungi</taxon>
        <taxon>Fungi incertae sedis</taxon>
        <taxon>Mucoromycota</taxon>
        <taxon>Glomeromycotina</taxon>
        <taxon>Glomeromycetes</taxon>
        <taxon>Glomerales</taxon>
        <taxon>Glomeraceae</taxon>
        <taxon>Funneliformis</taxon>
    </lineage>
</organism>
<name>A0A9W4SSL6_9GLOM</name>
<evidence type="ECO:0000313" key="2">
    <source>
        <dbReference type="Proteomes" id="UP001153678"/>
    </source>
</evidence>
<dbReference type="OrthoDB" id="2446665at2759"/>
<proteinExistence type="predicted"/>